<evidence type="ECO:0000313" key="2">
    <source>
        <dbReference type="EMBL" id="JAC76467.1"/>
    </source>
</evidence>
<organism evidence="2">
    <name type="scientific">Tetraselmis sp. GSL018</name>
    <dbReference type="NCBI Taxonomy" id="582737"/>
    <lineage>
        <taxon>Eukaryota</taxon>
        <taxon>Viridiplantae</taxon>
        <taxon>Chlorophyta</taxon>
        <taxon>core chlorophytes</taxon>
        <taxon>Chlorodendrophyceae</taxon>
        <taxon>Chlorodendrales</taxon>
        <taxon>Chlorodendraceae</taxon>
        <taxon>Tetraselmis</taxon>
    </lineage>
</organism>
<accession>A0A061RUC3</accession>
<feature type="region of interest" description="Disordered" evidence="1">
    <location>
        <begin position="1"/>
        <end position="97"/>
    </location>
</feature>
<dbReference type="AlphaFoldDB" id="A0A061RUC3"/>
<gene>
    <name evidence="2" type="ORF">TSPGSL018_20074</name>
</gene>
<feature type="non-terminal residue" evidence="2">
    <location>
        <position position="97"/>
    </location>
</feature>
<proteinExistence type="predicted"/>
<name>A0A061RUC3_9CHLO</name>
<dbReference type="EMBL" id="GBEZ01009103">
    <property type="protein sequence ID" value="JAC76467.1"/>
    <property type="molecule type" value="Transcribed_RNA"/>
</dbReference>
<sequence>MDGSESLLLLQTHRPRDALQRFGSLSTRTPQHHAPLPDGRAGVRASGGLSGSEGKGGRKGSPAMIRRVPEVLGGGGVLRGRGARRECRVAGPPPLGH</sequence>
<protein>
    <submittedName>
        <fullName evidence="2">Uncharacterized protein</fullName>
    </submittedName>
</protein>
<reference evidence="2" key="1">
    <citation type="submission" date="2014-05" db="EMBL/GenBank/DDBJ databases">
        <title>The transcriptome of the halophilic microalga Tetraselmis sp. GSL018 isolated from the Great Salt Lake, Utah.</title>
        <authorList>
            <person name="Jinkerson R.E."/>
            <person name="D'Adamo S."/>
            <person name="Posewitz M.C."/>
        </authorList>
    </citation>
    <scope>NUCLEOTIDE SEQUENCE</scope>
    <source>
        <strain evidence="2">GSL018</strain>
    </source>
</reference>
<evidence type="ECO:0000256" key="1">
    <source>
        <dbReference type="SAM" id="MobiDB-lite"/>
    </source>
</evidence>